<dbReference type="InterPro" id="IPR016032">
    <property type="entry name" value="Sig_transdc_resp-reg_C-effctor"/>
</dbReference>
<evidence type="ECO:0000313" key="5">
    <source>
        <dbReference type="Proteomes" id="UP001596241"/>
    </source>
</evidence>
<evidence type="ECO:0000256" key="2">
    <source>
        <dbReference type="ARBA" id="ARBA00022840"/>
    </source>
</evidence>
<dbReference type="SMART" id="SM00421">
    <property type="entry name" value="HTH_LUXR"/>
    <property type="match status" value="1"/>
</dbReference>
<sequence>MAGPPPGRGAELRVLADAVGAPARGRGQVIVLSGETGIGKTTLLRHAEDLACAAGVRVLRANGSVLEREFAFGLARQLLPELDEILPKTRAEAPFEAVQALFARVGEIAAAGPVLLVVDDLQWADAASLRFLNYVATRIGTLPVTLLAGRRLDDTNGEPLVAELTARAHQVWVAPLTVADVAALAGRVFDEAVADAFARACHAASGGNPFLVNEALAVLREQGVRPTEDDASHVATVTSRAVVDRTASRLRTVDGALELAQALTVTGDHDRLELAVEVAGLGTEQAASALDALLRGRVVRYERDAVVFVHSLVASAVAATLNPLRTRAWHAKAAELSHRHFLRRERTAAHLLQAGPPRARWQVDVLAEEAEAAHRMGAFESAATLLRHALSAPGLPGDLRLRLRAGLGAALIFDDAAASREMLTEVLPRTSGRLHAQVASDLLLATLNTEGFIAGTKLVGSVIDEVAEHDPAAALPLIARSMGTGWLSDSPVRALLARVETVAGSHQHGPAIVAAARAQLAGEIMSDASAAADQATRALELFWDSGEPEAADMSIPLGAVQGLLVAERFDEALAWAARAEELAARRGWPKVLRGAAWTRYACALLTGHTDDALAAARDFEASGVALGSGKPLPYSHGYVAGALLAAGRLEEAEAALGTLAHGELRAADQFIAAATRAALRLAQHRWQEALADALMCGRLLPGTVANPLIAPWRPLAALAAHGLGDAEQAQRLADAELHLARRWGTPHTLGLALTTAGIVHGDKAPLREAVEITRSTPARAASMWALLALDEPDALTEALRLAERNGWGAVAPAVREALRAHGRRPGTRPVTALTRGERAVAELAAGGLTNAAICARLHLAPRTVEQHLTRTYRKLGIAGRAGLAPAMRAEETAG</sequence>
<feature type="domain" description="HTH luxR-type" evidence="3">
    <location>
        <begin position="826"/>
        <end position="891"/>
    </location>
</feature>
<keyword evidence="5" id="KW-1185">Reference proteome</keyword>
<dbReference type="Gene3D" id="1.10.10.10">
    <property type="entry name" value="Winged helix-like DNA-binding domain superfamily/Winged helix DNA-binding domain"/>
    <property type="match status" value="1"/>
</dbReference>
<dbReference type="PROSITE" id="PS50043">
    <property type="entry name" value="HTH_LUXR_2"/>
    <property type="match status" value="1"/>
</dbReference>
<comment type="caution">
    <text evidence="4">The sequence shown here is derived from an EMBL/GenBank/DDBJ whole genome shotgun (WGS) entry which is preliminary data.</text>
</comment>
<dbReference type="InterPro" id="IPR041664">
    <property type="entry name" value="AAA_16"/>
</dbReference>
<evidence type="ECO:0000256" key="1">
    <source>
        <dbReference type="ARBA" id="ARBA00022741"/>
    </source>
</evidence>
<dbReference type="PANTHER" id="PTHR16305">
    <property type="entry name" value="TESTICULAR SOLUBLE ADENYLYL CYCLASE"/>
    <property type="match status" value="1"/>
</dbReference>
<dbReference type="Proteomes" id="UP001596241">
    <property type="component" value="Unassembled WGS sequence"/>
</dbReference>
<dbReference type="RefSeq" id="WP_345078250.1">
    <property type="nucleotide sequence ID" value="NZ_BAAAWG010000002.1"/>
</dbReference>
<keyword evidence="1" id="KW-0547">Nucleotide-binding</keyword>
<dbReference type="SUPFAM" id="SSF52540">
    <property type="entry name" value="P-loop containing nucleoside triphosphate hydrolases"/>
    <property type="match status" value="1"/>
</dbReference>
<dbReference type="EMBL" id="JBHSPW010000012">
    <property type="protein sequence ID" value="MFC5895846.1"/>
    <property type="molecule type" value="Genomic_DNA"/>
</dbReference>
<evidence type="ECO:0000259" key="3">
    <source>
        <dbReference type="PROSITE" id="PS50043"/>
    </source>
</evidence>
<reference evidence="5" key="1">
    <citation type="journal article" date="2019" name="Int. J. Syst. Evol. Microbiol.">
        <title>The Global Catalogue of Microorganisms (GCM) 10K type strain sequencing project: providing services to taxonomists for standard genome sequencing and annotation.</title>
        <authorList>
            <consortium name="The Broad Institute Genomics Platform"/>
            <consortium name="The Broad Institute Genome Sequencing Center for Infectious Disease"/>
            <person name="Wu L."/>
            <person name="Ma J."/>
        </authorList>
    </citation>
    <scope>NUCLEOTIDE SEQUENCE [LARGE SCALE GENOMIC DNA]</scope>
    <source>
        <strain evidence="5">CGMCC 1.15809</strain>
    </source>
</reference>
<gene>
    <name evidence="4" type="ORF">ACFP3M_23915</name>
</gene>
<organism evidence="4 5">
    <name type="scientific">Streptomyces ramulosus</name>
    <dbReference type="NCBI Taxonomy" id="47762"/>
    <lineage>
        <taxon>Bacteria</taxon>
        <taxon>Bacillati</taxon>
        <taxon>Actinomycetota</taxon>
        <taxon>Actinomycetes</taxon>
        <taxon>Kitasatosporales</taxon>
        <taxon>Streptomycetaceae</taxon>
        <taxon>Streptomyces</taxon>
    </lineage>
</organism>
<proteinExistence type="predicted"/>
<dbReference type="InterPro" id="IPR027417">
    <property type="entry name" value="P-loop_NTPase"/>
</dbReference>
<evidence type="ECO:0000313" key="4">
    <source>
        <dbReference type="EMBL" id="MFC5895846.1"/>
    </source>
</evidence>
<dbReference type="Pfam" id="PF13191">
    <property type="entry name" value="AAA_16"/>
    <property type="match status" value="1"/>
</dbReference>
<dbReference type="InterPro" id="IPR036388">
    <property type="entry name" value="WH-like_DNA-bd_sf"/>
</dbReference>
<dbReference type="Gene3D" id="3.40.50.300">
    <property type="entry name" value="P-loop containing nucleotide triphosphate hydrolases"/>
    <property type="match status" value="1"/>
</dbReference>
<dbReference type="Pfam" id="PF00196">
    <property type="entry name" value="GerE"/>
    <property type="match status" value="1"/>
</dbReference>
<accession>A0ABW1FN56</accession>
<dbReference type="SUPFAM" id="SSF46894">
    <property type="entry name" value="C-terminal effector domain of the bipartite response regulators"/>
    <property type="match status" value="1"/>
</dbReference>
<dbReference type="PANTHER" id="PTHR16305:SF35">
    <property type="entry name" value="TRANSCRIPTIONAL ACTIVATOR DOMAIN"/>
    <property type="match status" value="1"/>
</dbReference>
<name>A0ABW1FN56_9ACTN</name>
<dbReference type="CDD" id="cd06170">
    <property type="entry name" value="LuxR_C_like"/>
    <property type="match status" value="1"/>
</dbReference>
<dbReference type="InterPro" id="IPR000792">
    <property type="entry name" value="Tscrpt_reg_LuxR_C"/>
</dbReference>
<dbReference type="PRINTS" id="PR00038">
    <property type="entry name" value="HTHLUXR"/>
</dbReference>
<protein>
    <submittedName>
        <fullName evidence="4">AAA family ATPase</fullName>
    </submittedName>
</protein>
<keyword evidence="2" id="KW-0067">ATP-binding</keyword>